<evidence type="ECO:0000313" key="3">
    <source>
        <dbReference type="Proteomes" id="UP000326340"/>
    </source>
</evidence>
<proteinExistence type="predicted"/>
<feature type="region of interest" description="Disordered" evidence="1">
    <location>
        <begin position="12"/>
        <end position="36"/>
    </location>
</feature>
<evidence type="ECO:0000313" key="2">
    <source>
        <dbReference type="EMBL" id="TQN63597.1"/>
    </source>
</evidence>
<reference evidence="2 3" key="1">
    <citation type="journal article" date="2019" name="Sci. Rep.">
        <title>Colletotrichum shisoi sp. nov., an anthracnose pathogen of Perilla frutescens in Japan: molecular phylogenetic, morphological and genomic evidence.</title>
        <authorList>
            <person name="Gan P."/>
            <person name="Tsushima A."/>
            <person name="Hiroyama R."/>
            <person name="Narusaka M."/>
            <person name="Takano Y."/>
            <person name="Narusaka Y."/>
            <person name="Kawaradani M."/>
            <person name="Damm U."/>
            <person name="Shirasu K."/>
        </authorList>
    </citation>
    <scope>NUCLEOTIDE SEQUENCE [LARGE SCALE GENOMIC DNA]</scope>
    <source>
        <strain evidence="2 3">PG-2018a</strain>
    </source>
</reference>
<organism evidence="2 3">
    <name type="scientific">Colletotrichum shisoi</name>
    <dbReference type="NCBI Taxonomy" id="2078593"/>
    <lineage>
        <taxon>Eukaryota</taxon>
        <taxon>Fungi</taxon>
        <taxon>Dikarya</taxon>
        <taxon>Ascomycota</taxon>
        <taxon>Pezizomycotina</taxon>
        <taxon>Sordariomycetes</taxon>
        <taxon>Hypocreomycetidae</taxon>
        <taxon>Glomerellales</taxon>
        <taxon>Glomerellaceae</taxon>
        <taxon>Colletotrichum</taxon>
        <taxon>Colletotrichum destructivum species complex</taxon>
    </lineage>
</organism>
<dbReference type="AlphaFoldDB" id="A0A5Q4BA18"/>
<feature type="region of interest" description="Disordered" evidence="1">
    <location>
        <begin position="112"/>
        <end position="141"/>
    </location>
</feature>
<keyword evidence="3" id="KW-1185">Reference proteome</keyword>
<comment type="caution">
    <text evidence="2">The sequence shown here is derived from an EMBL/GenBank/DDBJ whole genome shotgun (WGS) entry which is preliminary data.</text>
</comment>
<name>A0A5Q4BA18_9PEZI</name>
<accession>A0A5Q4BA18</accession>
<evidence type="ECO:0000256" key="1">
    <source>
        <dbReference type="SAM" id="MobiDB-lite"/>
    </source>
</evidence>
<sequence>MPCALRASRFFSRPGRQTDSTMAPLASHPEFGPNSPLRQISQLEQGRSPLSTLSSTTRLSKALIGRQTHLSETDVAGSGVKASVRMPPFFFLGGGGEGWMSVRKVISVIFLAEGDPPPPGPRTGARSRRGPATSPSPSPISQSISPIFFKGCQKHACCLLACPPPLATEPMIAGENGRVSVSLFQAAVNATTREGTCTCQYLGISIAQDSLLRFPPQLKLRARLRIVQVRQHRRRAKGKLVGPECLLQ</sequence>
<dbReference type="Proteomes" id="UP000326340">
    <property type="component" value="Unassembled WGS sequence"/>
</dbReference>
<gene>
    <name evidence="2" type="ORF">CSHISOI_11821</name>
</gene>
<dbReference type="EMBL" id="PUHP01006441">
    <property type="protein sequence ID" value="TQN63597.1"/>
    <property type="molecule type" value="Genomic_DNA"/>
</dbReference>
<protein>
    <submittedName>
        <fullName evidence="2">Uncharacterized protein</fullName>
    </submittedName>
</protein>